<proteinExistence type="predicted"/>
<evidence type="ECO:0000313" key="2">
    <source>
        <dbReference type="Proteomes" id="UP001500975"/>
    </source>
</evidence>
<keyword evidence="2" id="KW-1185">Reference proteome</keyword>
<evidence type="ECO:0000313" key="1">
    <source>
        <dbReference type="EMBL" id="GAA4356673.1"/>
    </source>
</evidence>
<gene>
    <name evidence="1" type="ORF">GCM10023165_49930</name>
</gene>
<sequence length="75" mass="8231">MEMEDINARLRALELRAVAQTTAIAVLLHEQPNAAAKLHMITERLVDAPPIPLSDEDLVKVAAYLQAMLGGPWID</sequence>
<comment type="caution">
    <text evidence="1">The sequence shown here is derived from an EMBL/GenBank/DDBJ whole genome shotgun (WGS) entry which is preliminary data.</text>
</comment>
<dbReference type="Proteomes" id="UP001500975">
    <property type="component" value="Unassembled WGS sequence"/>
</dbReference>
<accession>A0ABP8IDF4</accession>
<reference evidence="2" key="1">
    <citation type="journal article" date="2019" name="Int. J. Syst. Evol. Microbiol.">
        <title>The Global Catalogue of Microorganisms (GCM) 10K type strain sequencing project: providing services to taxonomists for standard genome sequencing and annotation.</title>
        <authorList>
            <consortium name="The Broad Institute Genomics Platform"/>
            <consortium name="The Broad Institute Genome Sequencing Center for Infectious Disease"/>
            <person name="Wu L."/>
            <person name="Ma J."/>
        </authorList>
    </citation>
    <scope>NUCLEOTIDE SEQUENCE [LARGE SCALE GENOMIC DNA]</scope>
    <source>
        <strain evidence="2">JCM 17804</strain>
    </source>
</reference>
<dbReference type="EMBL" id="BAABGJ010000080">
    <property type="protein sequence ID" value="GAA4356673.1"/>
    <property type="molecule type" value="Genomic_DNA"/>
</dbReference>
<name>A0ABP8IDF4_9BURK</name>
<dbReference type="RefSeq" id="WP_345541363.1">
    <property type="nucleotide sequence ID" value="NZ_BAABGJ010000080.1"/>
</dbReference>
<protein>
    <submittedName>
        <fullName evidence="1">Uncharacterized protein</fullName>
    </submittedName>
</protein>
<organism evidence="1 2">
    <name type="scientific">Variovorax defluvii</name>
    <dbReference type="NCBI Taxonomy" id="913761"/>
    <lineage>
        <taxon>Bacteria</taxon>
        <taxon>Pseudomonadati</taxon>
        <taxon>Pseudomonadota</taxon>
        <taxon>Betaproteobacteria</taxon>
        <taxon>Burkholderiales</taxon>
        <taxon>Comamonadaceae</taxon>
        <taxon>Variovorax</taxon>
    </lineage>
</organism>